<comment type="similarity">
    <text evidence="1">Belongs to the 'GDSL' lipolytic enzyme family.</text>
</comment>
<keyword evidence="2" id="KW-0325">Glycoprotein</keyword>
<gene>
    <name evidence="4" type="ORF">F3Y22_tig00110893pilonHSYRG00606</name>
</gene>
<keyword evidence="5" id="KW-1185">Reference proteome</keyword>
<dbReference type="EMBL" id="VEPZ02001150">
    <property type="protein sequence ID" value="KAE8690837.1"/>
    <property type="molecule type" value="Genomic_DNA"/>
</dbReference>
<dbReference type="AlphaFoldDB" id="A0A6A2ZGS5"/>
<dbReference type="InterPro" id="IPR001087">
    <property type="entry name" value="GDSL"/>
</dbReference>
<evidence type="ECO:0000313" key="5">
    <source>
        <dbReference type="Proteomes" id="UP000436088"/>
    </source>
</evidence>
<dbReference type="Proteomes" id="UP000436088">
    <property type="component" value="Unassembled WGS sequence"/>
</dbReference>
<keyword evidence="3" id="KW-0732">Signal</keyword>
<dbReference type="Gene3D" id="3.40.50.1110">
    <property type="entry name" value="SGNH hydrolase"/>
    <property type="match status" value="1"/>
</dbReference>
<feature type="chain" id="PRO_5025567268" evidence="3">
    <location>
        <begin position="22"/>
        <end position="222"/>
    </location>
</feature>
<evidence type="ECO:0000256" key="2">
    <source>
        <dbReference type="ARBA" id="ARBA00023180"/>
    </source>
</evidence>
<dbReference type="PANTHER" id="PTHR22835:SF588">
    <property type="entry name" value="ALPHA-L-FUCOSIDASE 3"/>
    <property type="match status" value="1"/>
</dbReference>
<proteinExistence type="inferred from homology"/>
<dbReference type="GO" id="GO:0016788">
    <property type="term" value="F:hydrolase activity, acting on ester bonds"/>
    <property type="evidence" value="ECO:0007669"/>
    <property type="project" value="InterPro"/>
</dbReference>
<evidence type="ECO:0000256" key="3">
    <source>
        <dbReference type="SAM" id="SignalP"/>
    </source>
</evidence>
<dbReference type="PANTHER" id="PTHR22835">
    <property type="entry name" value="ZINC FINGER FYVE DOMAIN CONTAINING PROTEIN"/>
    <property type="match status" value="1"/>
</dbReference>
<dbReference type="InterPro" id="IPR036514">
    <property type="entry name" value="SGNH_hydro_sf"/>
</dbReference>
<evidence type="ECO:0000256" key="1">
    <source>
        <dbReference type="ARBA" id="ARBA00008668"/>
    </source>
</evidence>
<comment type="caution">
    <text evidence="4">The sequence shown here is derived from an EMBL/GenBank/DDBJ whole genome shotgun (WGS) entry which is preliminary data.</text>
</comment>
<reference evidence="4" key="1">
    <citation type="submission" date="2019-09" db="EMBL/GenBank/DDBJ databases">
        <title>Draft genome information of white flower Hibiscus syriacus.</title>
        <authorList>
            <person name="Kim Y.-M."/>
        </authorList>
    </citation>
    <scope>NUCLEOTIDE SEQUENCE [LARGE SCALE GENOMIC DNA]</scope>
    <source>
        <strain evidence="4">YM2019G1</strain>
    </source>
</reference>
<sequence length="222" mass="24674">MAWDRSSILVVAIIGLSLVNLNPPPVVITKTPCHFPAVFNFSDSNSDTGGLSAAFGQAPPSNGMSYFGHPVGRYCNGRLLIDFVAESLGLPYLSAFLDSLGTNFTRGANFATAGSTIRPQTTTLHQSGFSPFSLNVQYYEFHDFHLRSQTLRKRGTKSMPSAYLIPIPMFFSSTIDLNDVFRWCSLNLAAEGGRLLQCLVYLRHRPKQSHCWLLLEHDRRRG</sequence>
<name>A0A6A2ZGS5_HIBSY</name>
<organism evidence="4 5">
    <name type="scientific">Hibiscus syriacus</name>
    <name type="common">Rose of Sharon</name>
    <dbReference type="NCBI Taxonomy" id="106335"/>
    <lineage>
        <taxon>Eukaryota</taxon>
        <taxon>Viridiplantae</taxon>
        <taxon>Streptophyta</taxon>
        <taxon>Embryophyta</taxon>
        <taxon>Tracheophyta</taxon>
        <taxon>Spermatophyta</taxon>
        <taxon>Magnoliopsida</taxon>
        <taxon>eudicotyledons</taxon>
        <taxon>Gunneridae</taxon>
        <taxon>Pentapetalae</taxon>
        <taxon>rosids</taxon>
        <taxon>malvids</taxon>
        <taxon>Malvales</taxon>
        <taxon>Malvaceae</taxon>
        <taxon>Malvoideae</taxon>
        <taxon>Hibiscus</taxon>
    </lineage>
</organism>
<feature type="signal peptide" evidence="3">
    <location>
        <begin position="1"/>
        <end position="21"/>
    </location>
</feature>
<accession>A0A6A2ZGS5</accession>
<protein>
    <submittedName>
        <fullName evidence="4">GDSL esterase/lipase</fullName>
    </submittedName>
</protein>
<evidence type="ECO:0000313" key="4">
    <source>
        <dbReference type="EMBL" id="KAE8690837.1"/>
    </source>
</evidence>
<dbReference type="Pfam" id="PF00657">
    <property type="entry name" value="Lipase_GDSL"/>
    <property type="match status" value="1"/>
</dbReference>